<organism evidence="13">
    <name type="scientific">bioreactor metagenome</name>
    <dbReference type="NCBI Taxonomy" id="1076179"/>
    <lineage>
        <taxon>unclassified sequences</taxon>
        <taxon>metagenomes</taxon>
        <taxon>ecological metagenomes</taxon>
    </lineage>
</organism>
<dbReference type="InterPro" id="IPR003445">
    <property type="entry name" value="Cat_transpt"/>
</dbReference>
<feature type="transmembrane region" description="Helical" evidence="12">
    <location>
        <begin position="12"/>
        <end position="33"/>
    </location>
</feature>
<reference evidence="13" key="1">
    <citation type="submission" date="2019-08" db="EMBL/GenBank/DDBJ databases">
        <authorList>
            <person name="Kucharzyk K."/>
            <person name="Murdoch R.W."/>
            <person name="Higgins S."/>
            <person name="Loffler F."/>
        </authorList>
    </citation>
    <scope>NUCLEOTIDE SEQUENCE</scope>
</reference>
<feature type="transmembrane region" description="Helical" evidence="12">
    <location>
        <begin position="276"/>
        <end position="293"/>
    </location>
</feature>
<evidence type="ECO:0000256" key="12">
    <source>
        <dbReference type="SAM" id="Phobius"/>
    </source>
</evidence>
<sequence length="485" mass="52937">MIRKRSVTLLRVIGILLTLEAGFMLLSLGVAIAYGGNDIVPLSLSTGITMMVGLTLRFFKRRQRITHIDPKLGFMIVAMIWLVMSVFGALPYFLGGYTQSYFDAFFESMSGFSTTSATIITNVEALPNGILFWRSLTNWIGGVGIVVIVISFIPFFGGGGMSLFAAEVTGPNKGKLSPHIKTTGKIIVAIYVSLTLIAALCLWIGGMTPFDAVCHAFATLSSGGFSTKNTSISLYSPLIHYILIVFMIPSGINFPLMYYAIKGRFRKIVINEEFKVYIYAILVATGVIFLLTYDTSLGLEASFRHSLFQTVSIITSAGFISYDYALWGTSASLILLLLMFSGAMSGSTTGGLKIIRIIILFKNAKQIIKRSFHKRAVLPIKFEKQIVEPRVVHNVLIVFLLFIITFVVAVLALIGMGLDLEEAAGASVSCLSNMGTGFGDIGAFGDYSTISNSAKAIFISLMYLGRLELVTVLVLFMPSFWKSSF</sequence>
<evidence type="ECO:0000256" key="2">
    <source>
        <dbReference type="ARBA" id="ARBA00009137"/>
    </source>
</evidence>
<proteinExistence type="inferred from homology"/>
<keyword evidence="11 12" id="KW-0472">Membrane</keyword>
<comment type="similarity">
    <text evidence="2">Belongs to the TrkH potassium transport family.</text>
</comment>
<dbReference type="PANTHER" id="PTHR32024:SF2">
    <property type="entry name" value="TRK SYSTEM POTASSIUM UPTAKE PROTEIN TRKG-RELATED"/>
    <property type="match status" value="1"/>
</dbReference>
<evidence type="ECO:0000256" key="6">
    <source>
        <dbReference type="ARBA" id="ARBA00022538"/>
    </source>
</evidence>
<dbReference type="InterPro" id="IPR004772">
    <property type="entry name" value="TrkH"/>
</dbReference>
<accession>A0A644TTY3</accession>
<keyword evidence="10" id="KW-0406">Ion transport</keyword>
<evidence type="ECO:0000256" key="9">
    <source>
        <dbReference type="ARBA" id="ARBA00022989"/>
    </source>
</evidence>
<gene>
    <name evidence="13" type="primary">trkH_4</name>
    <name evidence="13" type="ORF">SDC9_15678</name>
</gene>
<keyword evidence="9 12" id="KW-1133">Transmembrane helix</keyword>
<feature type="transmembrane region" description="Helical" evidence="12">
    <location>
        <begin position="391"/>
        <end position="414"/>
    </location>
</feature>
<dbReference type="GO" id="GO:0015379">
    <property type="term" value="F:potassium:chloride symporter activity"/>
    <property type="evidence" value="ECO:0007669"/>
    <property type="project" value="InterPro"/>
</dbReference>
<evidence type="ECO:0000256" key="7">
    <source>
        <dbReference type="ARBA" id="ARBA00022692"/>
    </source>
</evidence>
<feature type="transmembrane region" description="Helical" evidence="12">
    <location>
        <begin position="39"/>
        <end position="60"/>
    </location>
</feature>
<dbReference type="EMBL" id="VSSQ01000050">
    <property type="protein sequence ID" value="MPL69927.1"/>
    <property type="molecule type" value="Genomic_DNA"/>
</dbReference>
<feature type="transmembrane region" description="Helical" evidence="12">
    <location>
        <begin position="456"/>
        <end position="476"/>
    </location>
</feature>
<dbReference type="PANTHER" id="PTHR32024">
    <property type="entry name" value="TRK SYSTEM POTASSIUM UPTAKE PROTEIN TRKG-RELATED"/>
    <property type="match status" value="1"/>
</dbReference>
<keyword evidence="4" id="KW-1003">Cell membrane</keyword>
<keyword evidence="5" id="KW-0997">Cell inner membrane</keyword>
<evidence type="ECO:0000256" key="10">
    <source>
        <dbReference type="ARBA" id="ARBA00023065"/>
    </source>
</evidence>
<name>A0A644TTY3_9ZZZZ</name>
<evidence type="ECO:0000256" key="5">
    <source>
        <dbReference type="ARBA" id="ARBA00022519"/>
    </source>
</evidence>
<protein>
    <submittedName>
        <fullName evidence="13">Trk system potassium uptake protein TrkH</fullName>
    </submittedName>
</protein>
<keyword evidence="7 12" id="KW-0812">Transmembrane</keyword>
<evidence type="ECO:0000256" key="3">
    <source>
        <dbReference type="ARBA" id="ARBA00022448"/>
    </source>
</evidence>
<keyword evidence="3" id="KW-0813">Transport</keyword>
<comment type="subcellular location">
    <subcellularLocation>
        <location evidence="1">Cell inner membrane</location>
        <topology evidence="1">Multi-pass membrane protein</topology>
    </subcellularLocation>
</comment>
<evidence type="ECO:0000256" key="1">
    <source>
        <dbReference type="ARBA" id="ARBA00004429"/>
    </source>
</evidence>
<keyword evidence="6" id="KW-0633">Potassium transport</keyword>
<dbReference type="GO" id="GO:0005886">
    <property type="term" value="C:plasma membrane"/>
    <property type="evidence" value="ECO:0007669"/>
    <property type="project" value="UniProtKB-SubCell"/>
</dbReference>
<evidence type="ECO:0000256" key="11">
    <source>
        <dbReference type="ARBA" id="ARBA00023136"/>
    </source>
</evidence>
<feature type="transmembrane region" description="Helical" evidence="12">
    <location>
        <begin position="324"/>
        <end position="346"/>
    </location>
</feature>
<feature type="transmembrane region" description="Helical" evidence="12">
    <location>
        <begin position="139"/>
        <end position="165"/>
    </location>
</feature>
<evidence type="ECO:0000256" key="8">
    <source>
        <dbReference type="ARBA" id="ARBA00022958"/>
    </source>
</evidence>
<dbReference type="PIRSF" id="PIRSF006247">
    <property type="entry name" value="TrkH"/>
    <property type="match status" value="1"/>
</dbReference>
<comment type="caution">
    <text evidence="13">The sequence shown here is derived from an EMBL/GenBank/DDBJ whole genome shotgun (WGS) entry which is preliminary data.</text>
</comment>
<dbReference type="AlphaFoldDB" id="A0A644TTY3"/>
<feature type="transmembrane region" description="Helical" evidence="12">
    <location>
        <begin position="72"/>
        <end position="94"/>
    </location>
</feature>
<feature type="transmembrane region" description="Helical" evidence="12">
    <location>
        <begin position="238"/>
        <end position="256"/>
    </location>
</feature>
<evidence type="ECO:0000313" key="13">
    <source>
        <dbReference type="EMBL" id="MPL69927.1"/>
    </source>
</evidence>
<keyword evidence="8" id="KW-0630">Potassium</keyword>
<feature type="transmembrane region" description="Helical" evidence="12">
    <location>
        <begin position="186"/>
        <end position="205"/>
    </location>
</feature>
<evidence type="ECO:0000256" key="4">
    <source>
        <dbReference type="ARBA" id="ARBA00022475"/>
    </source>
</evidence>
<dbReference type="Pfam" id="PF02386">
    <property type="entry name" value="TrkH"/>
    <property type="match status" value="1"/>
</dbReference>